<keyword evidence="11" id="KW-0418">Kinase</keyword>
<dbReference type="PROSITE" id="PS50885">
    <property type="entry name" value="HAMP"/>
    <property type="match status" value="1"/>
</dbReference>
<dbReference type="GO" id="GO:0005524">
    <property type="term" value="F:ATP binding"/>
    <property type="evidence" value="ECO:0007669"/>
    <property type="project" value="UniProtKB-KW"/>
</dbReference>
<dbReference type="Gene3D" id="1.10.287.130">
    <property type="match status" value="1"/>
</dbReference>
<evidence type="ECO:0000259" key="25">
    <source>
        <dbReference type="PROSITE" id="PS50109"/>
    </source>
</evidence>
<keyword evidence="24" id="KW-0472">Membrane</keyword>
<proteinExistence type="predicted"/>
<dbReference type="Pfam" id="PF13687">
    <property type="entry name" value="DUF4153"/>
    <property type="match status" value="1"/>
</dbReference>
<evidence type="ECO:0000256" key="9">
    <source>
        <dbReference type="ARBA" id="ARBA00022692"/>
    </source>
</evidence>
<comment type="cofactor">
    <cofactor evidence="3">
        <name>Mg(2+)</name>
        <dbReference type="ChEBI" id="CHEBI:18420"/>
    </cofactor>
</comment>
<feature type="compositionally biased region" description="Low complexity" evidence="23">
    <location>
        <begin position="328"/>
        <end position="337"/>
    </location>
</feature>
<evidence type="ECO:0000256" key="4">
    <source>
        <dbReference type="ARBA" id="ARBA00004651"/>
    </source>
</evidence>
<keyword evidence="9 24" id="KW-0812">Transmembrane</keyword>
<dbReference type="InterPro" id="IPR050980">
    <property type="entry name" value="2C_sensor_his_kinase"/>
</dbReference>
<comment type="cofactor">
    <cofactor evidence="2">
        <name>Mn(2+)</name>
        <dbReference type="ChEBI" id="CHEBI:29035"/>
    </cofactor>
</comment>
<evidence type="ECO:0000256" key="1">
    <source>
        <dbReference type="ARBA" id="ARBA00000085"/>
    </source>
</evidence>
<evidence type="ECO:0000313" key="27">
    <source>
        <dbReference type="EMBL" id="CCI53785.1"/>
    </source>
</evidence>
<keyword evidence="8 27" id="KW-0808">Transferase</keyword>
<organism evidence="27 28">
    <name type="scientific">Nostocoides jenkinsii Ben 74</name>
    <dbReference type="NCBI Taxonomy" id="1193518"/>
    <lineage>
        <taxon>Bacteria</taxon>
        <taxon>Bacillati</taxon>
        <taxon>Actinomycetota</taxon>
        <taxon>Actinomycetes</taxon>
        <taxon>Micrococcales</taxon>
        <taxon>Intrasporangiaceae</taxon>
        <taxon>Nostocoides</taxon>
    </lineage>
</organism>
<dbReference type="InterPro" id="IPR005467">
    <property type="entry name" value="His_kinase_dom"/>
</dbReference>
<dbReference type="GO" id="GO:0000155">
    <property type="term" value="F:phosphorelay sensor kinase activity"/>
    <property type="evidence" value="ECO:0007669"/>
    <property type="project" value="InterPro"/>
</dbReference>
<dbReference type="STRING" id="1193518.BN13_480007"/>
<comment type="caution">
    <text evidence="27">The sequence shown here is derived from an EMBL/GenBank/DDBJ whole genome shotgun (WGS) entry which is preliminary data.</text>
</comment>
<feature type="transmembrane region" description="Helical" evidence="24">
    <location>
        <begin position="579"/>
        <end position="600"/>
    </location>
</feature>
<comment type="subcellular location">
    <subcellularLocation>
        <location evidence="4">Cell membrane</location>
        <topology evidence="4">Multi-pass membrane protein</topology>
    </subcellularLocation>
</comment>
<keyword evidence="12" id="KW-0378">Hydrolase</keyword>
<protein>
    <recommendedName>
        <fullName evidence="21">Signal transduction histidine-protein kinase/phosphatase MprB</fullName>
        <ecNumber evidence="5">2.7.13.3</ecNumber>
    </recommendedName>
    <alternativeName>
        <fullName evidence="22">Mycobacterial persistence regulator B</fullName>
    </alternativeName>
</protein>
<keyword evidence="18" id="KW-0346">Stress response</keyword>
<dbReference type="CDD" id="cd00082">
    <property type="entry name" value="HisKA"/>
    <property type="match status" value="1"/>
</dbReference>
<keyword evidence="19" id="KW-0843">Virulence</keyword>
<evidence type="ECO:0000256" key="22">
    <source>
        <dbReference type="ARBA" id="ARBA00041776"/>
    </source>
</evidence>
<feature type="transmembrane region" description="Helical" evidence="24">
    <location>
        <begin position="667"/>
        <end position="686"/>
    </location>
</feature>
<dbReference type="SUPFAM" id="SSF55874">
    <property type="entry name" value="ATPase domain of HSP90 chaperone/DNA topoisomerase II/histidine kinase"/>
    <property type="match status" value="1"/>
</dbReference>
<feature type="transmembrane region" description="Helical" evidence="24">
    <location>
        <begin position="433"/>
        <end position="450"/>
    </location>
</feature>
<evidence type="ECO:0000313" key="28">
    <source>
        <dbReference type="Proteomes" id="UP000035720"/>
    </source>
</evidence>
<feature type="domain" description="HAMP" evidence="26">
    <location>
        <begin position="60"/>
        <end position="112"/>
    </location>
</feature>
<evidence type="ECO:0000256" key="24">
    <source>
        <dbReference type="SAM" id="Phobius"/>
    </source>
</evidence>
<evidence type="ECO:0000256" key="14">
    <source>
        <dbReference type="ARBA" id="ARBA00022842"/>
    </source>
</evidence>
<dbReference type="Pfam" id="PF00672">
    <property type="entry name" value="HAMP"/>
    <property type="match status" value="1"/>
</dbReference>
<feature type="transmembrane region" description="Helical" evidence="24">
    <location>
        <begin position="621"/>
        <end position="647"/>
    </location>
</feature>
<evidence type="ECO:0000256" key="8">
    <source>
        <dbReference type="ARBA" id="ARBA00022679"/>
    </source>
</evidence>
<evidence type="ECO:0000256" key="17">
    <source>
        <dbReference type="ARBA" id="ARBA00023012"/>
    </source>
</evidence>
<evidence type="ECO:0000256" key="10">
    <source>
        <dbReference type="ARBA" id="ARBA00022741"/>
    </source>
</evidence>
<evidence type="ECO:0000256" key="11">
    <source>
        <dbReference type="ARBA" id="ARBA00022777"/>
    </source>
</evidence>
<keyword evidence="15" id="KW-0904">Protein phosphatase</keyword>
<keyword evidence="7" id="KW-0597">Phosphoprotein</keyword>
<evidence type="ECO:0000256" key="15">
    <source>
        <dbReference type="ARBA" id="ARBA00022912"/>
    </source>
</evidence>
<dbReference type="AlphaFoldDB" id="A0A077MD33"/>
<evidence type="ECO:0000256" key="18">
    <source>
        <dbReference type="ARBA" id="ARBA00023016"/>
    </source>
</evidence>
<evidence type="ECO:0000256" key="6">
    <source>
        <dbReference type="ARBA" id="ARBA00022475"/>
    </source>
</evidence>
<evidence type="ECO:0000256" key="3">
    <source>
        <dbReference type="ARBA" id="ARBA00001946"/>
    </source>
</evidence>
<feature type="transmembrane region" description="Helical" evidence="24">
    <location>
        <begin position="40"/>
        <end position="59"/>
    </location>
</feature>
<dbReference type="SMART" id="SM00304">
    <property type="entry name" value="HAMP"/>
    <property type="match status" value="1"/>
</dbReference>
<dbReference type="GO" id="GO:0004721">
    <property type="term" value="F:phosphoprotein phosphatase activity"/>
    <property type="evidence" value="ECO:0007669"/>
    <property type="project" value="UniProtKB-KW"/>
</dbReference>
<dbReference type="CDD" id="cd00075">
    <property type="entry name" value="HATPase"/>
    <property type="match status" value="1"/>
</dbReference>
<dbReference type="RefSeq" id="WP_053079763.1">
    <property type="nucleotide sequence ID" value="NZ_HF571038.1"/>
</dbReference>
<accession>A0A077MD33</accession>
<dbReference type="SUPFAM" id="SSF47384">
    <property type="entry name" value="Homodimeric domain of signal transducing histidine kinase"/>
    <property type="match status" value="1"/>
</dbReference>
<dbReference type="InterPro" id="IPR003660">
    <property type="entry name" value="HAMP_dom"/>
</dbReference>
<dbReference type="InterPro" id="IPR036097">
    <property type="entry name" value="HisK_dim/P_sf"/>
</dbReference>
<dbReference type="InterPro" id="IPR003661">
    <property type="entry name" value="HisK_dim/P_dom"/>
</dbReference>
<feature type="domain" description="Histidine kinase" evidence="25">
    <location>
        <begin position="120"/>
        <end position="333"/>
    </location>
</feature>
<keyword evidence="16 24" id="KW-1133">Transmembrane helix</keyword>
<feature type="transmembrane region" description="Helical" evidence="24">
    <location>
        <begin position="457"/>
        <end position="480"/>
    </location>
</feature>
<feature type="transmembrane region" description="Helical" evidence="24">
    <location>
        <begin position="486"/>
        <end position="516"/>
    </location>
</feature>
<dbReference type="Gene3D" id="3.30.565.10">
    <property type="entry name" value="Histidine kinase-like ATPase, C-terminal domain"/>
    <property type="match status" value="1"/>
</dbReference>
<keyword evidence="17" id="KW-0902">Two-component regulatory system</keyword>
<name>A0A077MD33_9MICO</name>
<evidence type="ECO:0000256" key="12">
    <source>
        <dbReference type="ARBA" id="ARBA00022801"/>
    </source>
</evidence>
<evidence type="ECO:0000259" key="26">
    <source>
        <dbReference type="PROSITE" id="PS50885"/>
    </source>
</evidence>
<dbReference type="PANTHER" id="PTHR44936">
    <property type="entry name" value="SENSOR PROTEIN CREC"/>
    <property type="match status" value="1"/>
</dbReference>
<evidence type="ECO:0000256" key="2">
    <source>
        <dbReference type="ARBA" id="ARBA00001936"/>
    </source>
</evidence>
<keyword evidence="20" id="KW-0464">Manganese</keyword>
<dbReference type="Gene3D" id="6.10.340.10">
    <property type="match status" value="1"/>
</dbReference>
<keyword evidence="14" id="KW-0460">Magnesium</keyword>
<evidence type="ECO:0000256" key="7">
    <source>
        <dbReference type="ARBA" id="ARBA00022553"/>
    </source>
</evidence>
<evidence type="ECO:0000256" key="23">
    <source>
        <dbReference type="SAM" id="MobiDB-lite"/>
    </source>
</evidence>
<dbReference type="InterPro" id="IPR025291">
    <property type="entry name" value="DUF4153"/>
</dbReference>
<comment type="catalytic activity">
    <reaction evidence="1">
        <text>ATP + protein L-histidine = ADP + protein N-phospho-L-histidine.</text>
        <dbReference type="EC" id="2.7.13.3"/>
    </reaction>
</comment>
<evidence type="ECO:0000256" key="20">
    <source>
        <dbReference type="ARBA" id="ARBA00023211"/>
    </source>
</evidence>
<dbReference type="Proteomes" id="UP000035720">
    <property type="component" value="Unassembled WGS sequence"/>
</dbReference>
<feature type="transmembrane region" description="Helical" evidence="24">
    <location>
        <begin position="698"/>
        <end position="720"/>
    </location>
</feature>
<dbReference type="EC" id="2.7.13.3" evidence="5"/>
<sequence>MTSPLSRLASLKIKLGALVGLSVLVTAVVATIGASHGVEPWLVIPVSVAVALIVTQVLATGMTAPLREMTIAAGGMARGDYRVRVSATGADEVAVLARAFNEMAADLADVDRHRRDLVANVSHELRTPAAALRAVLENMVDGVTPADQAGLASVLAQSERLSDLVTDLLALSRLDAGITPLGTDDVVVRTLIDQAVADLALTGRGVPVEVQVTPADLTVRGEPTRLQQAVTNLIDNAMRHTGAGGAVRVRARREDEATQPRWVLDVADDGPGIAPQDRDRIFARFGTASEGGTGIGLAITRWVAEIHGGRVEAIDPEPGRGGARLRLDLPVTPPTRTRLQTLPQAPISLQGNEIIAKQGASVPAKPILTPSPAIPATTPTTRPPRDASPPVIDGIFGRLWPDRDTPGRPRLLLAALGVGLLAAVILPNRTGGLATTLVLLAGAATLIAAPQRRTPKTVVCAVLGVGLALIPTLRAAPWLIPLSLLAGAVVAVVGLTPARSLTALIGSAVSWPLAGLRGLPWLGRMLTPTHGRRVNWALARTIALSAVLLLVYGALFASADAVMAHWISLLMPNLSIDSAVARAFVFAAVAGIVLAGVYIATNPIADAALTLPPGRPARHTWEWTAPTGIVIATYVAFIAAQASAWFGGHGYVERATGLTYAEYVHQGFGQLVVATALTLGVVGFASRRAPRGDSGDRLRLRLILGTLCLLTLLVAGSALWRMNLYQEAYGFTAPRLVVDTFEIWVAAVVLMVMAAGIRLHGRWIPRAAALTGAGLVLALGLMNPDAWVANRNLDLAATSGKFDADYLAGLSADAVPTLIARLPDSRARCVIGASSISRAPADDALEWNLGRSRARHTLAKAAWSQSDLVAACPSPASISRG</sequence>
<dbReference type="Pfam" id="PF02518">
    <property type="entry name" value="HATPase_c"/>
    <property type="match status" value="1"/>
</dbReference>
<keyword evidence="10" id="KW-0547">Nucleotide-binding</keyword>
<keyword evidence="6" id="KW-1003">Cell membrane</keyword>
<feature type="transmembrane region" description="Helical" evidence="24">
    <location>
        <begin position="740"/>
        <end position="757"/>
    </location>
</feature>
<dbReference type="EMBL" id="CAJC01000159">
    <property type="protein sequence ID" value="CCI53785.1"/>
    <property type="molecule type" value="Genomic_DNA"/>
</dbReference>
<keyword evidence="28" id="KW-1185">Reference proteome</keyword>
<feature type="transmembrane region" description="Helical" evidence="24">
    <location>
        <begin position="537"/>
        <end position="559"/>
    </location>
</feature>
<dbReference type="PANTHER" id="PTHR44936:SF9">
    <property type="entry name" value="SENSOR PROTEIN CREC"/>
    <property type="match status" value="1"/>
</dbReference>
<feature type="region of interest" description="Disordered" evidence="23">
    <location>
        <begin position="315"/>
        <end position="337"/>
    </location>
</feature>
<dbReference type="PRINTS" id="PR00344">
    <property type="entry name" value="BCTRLSENSOR"/>
</dbReference>
<dbReference type="SMART" id="SM00387">
    <property type="entry name" value="HATPase_c"/>
    <property type="match status" value="1"/>
</dbReference>
<dbReference type="CDD" id="cd06225">
    <property type="entry name" value="HAMP"/>
    <property type="match status" value="1"/>
</dbReference>
<evidence type="ECO:0000256" key="16">
    <source>
        <dbReference type="ARBA" id="ARBA00022989"/>
    </source>
</evidence>
<reference evidence="27 28" key="1">
    <citation type="journal article" date="2013" name="ISME J.">
        <title>A metabolic model for members of the genus Tetrasphaera involved in enhanced biological phosphorus removal.</title>
        <authorList>
            <person name="Kristiansen R."/>
            <person name="Nguyen H.T.T."/>
            <person name="Saunders A.M."/>
            <person name="Nielsen J.L."/>
            <person name="Wimmer R."/>
            <person name="Le V.Q."/>
            <person name="McIlroy S.J."/>
            <person name="Petrovski S."/>
            <person name="Seviour R.J."/>
            <person name="Calteau A."/>
            <person name="Nielsen K.L."/>
            <person name="Nielsen P.H."/>
        </authorList>
    </citation>
    <scope>NUCLEOTIDE SEQUENCE [LARGE SCALE GENOMIC DNA]</scope>
    <source>
        <strain evidence="27 28">Ben 74</strain>
    </source>
</reference>
<dbReference type="PROSITE" id="PS50109">
    <property type="entry name" value="HIS_KIN"/>
    <property type="match status" value="1"/>
</dbReference>
<evidence type="ECO:0000256" key="21">
    <source>
        <dbReference type="ARBA" id="ARBA00040454"/>
    </source>
</evidence>
<keyword evidence="13" id="KW-0067">ATP-binding</keyword>
<dbReference type="InterPro" id="IPR036890">
    <property type="entry name" value="HATPase_C_sf"/>
</dbReference>
<evidence type="ECO:0000256" key="19">
    <source>
        <dbReference type="ARBA" id="ARBA00023026"/>
    </source>
</evidence>
<gene>
    <name evidence="27" type="ORF">BN13_480007</name>
</gene>
<dbReference type="OrthoDB" id="9757990at2"/>
<dbReference type="SUPFAM" id="SSF158472">
    <property type="entry name" value="HAMP domain-like"/>
    <property type="match status" value="1"/>
</dbReference>
<dbReference type="Pfam" id="PF00512">
    <property type="entry name" value="HisKA"/>
    <property type="match status" value="1"/>
</dbReference>
<dbReference type="InterPro" id="IPR004358">
    <property type="entry name" value="Sig_transdc_His_kin-like_C"/>
</dbReference>
<dbReference type="SMART" id="SM00388">
    <property type="entry name" value="HisKA"/>
    <property type="match status" value="1"/>
</dbReference>
<dbReference type="GO" id="GO:0005886">
    <property type="term" value="C:plasma membrane"/>
    <property type="evidence" value="ECO:0007669"/>
    <property type="project" value="UniProtKB-SubCell"/>
</dbReference>
<dbReference type="InterPro" id="IPR003594">
    <property type="entry name" value="HATPase_dom"/>
</dbReference>
<evidence type="ECO:0000256" key="5">
    <source>
        <dbReference type="ARBA" id="ARBA00012438"/>
    </source>
</evidence>
<evidence type="ECO:0000256" key="13">
    <source>
        <dbReference type="ARBA" id="ARBA00022840"/>
    </source>
</evidence>